<dbReference type="PANTHER" id="PTHR23112">
    <property type="entry name" value="G PROTEIN-COUPLED RECEPTOR 157-RELATED"/>
    <property type="match status" value="1"/>
</dbReference>
<evidence type="ECO:0000256" key="3">
    <source>
        <dbReference type="ARBA" id="ARBA00022989"/>
    </source>
</evidence>
<organism evidence="6 7">
    <name type="scientific">Paramormyrops kingsleyae</name>
    <dbReference type="NCBI Taxonomy" id="1676925"/>
    <lineage>
        <taxon>Eukaryota</taxon>
        <taxon>Metazoa</taxon>
        <taxon>Chordata</taxon>
        <taxon>Craniata</taxon>
        <taxon>Vertebrata</taxon>
        <taxon>Euteleostomi</taxon>
        <taxon>Actinopterygii</taxon>
        <taxon>Neopterygii</taxon>
        <taxon>Teleostei</taxon>
        <taxon>Osteoglossocephala</taxon>
        <taxon>Osteoglossomorpha</taxon>
        <taxon>Osteoglossiformes</taxon>
        <taxon>Mormyridae</taxon>
        <taxon>Paramormyrops</taxon>
    </lineage>
</organism>
<dbReference type="GO" id="GO:0007189">
    <property type="term" value="P:adenylate cyclase-activating G protein-coupled receptor signaling pathway"/>
    <property type="evidence" value="ECO:0007669"/>
    <property type="project" value="TreeGrafter"/>
</dbReference>
<evidence type="ECO:0000313" key="6">
    <source>
        <dbReference type="Ensembl" id="ENSPKIP00000007392.1"/>
    </source>
</evidence>
<dbReference type="GO" id="GO:0005886">
    <property type="term" value="C:plasma membrane"/>
    <property type="evidence" value="ECO:0007669"/>
    <property type="project" value="TreeGrafter"/>
</dbReference>
<dbReference type="Proteomes" id="UP000261540">
    <property type="component" value="Unplaced"/>
</dbReference>
<dbReference type="AlphaFoldDB" id="A0A3B3QKX4"/>
<dbReference type="Ensembl" id="ENSPKIT00000031445.1">
    <property type="protein sequence ID" value="ENSPKIP00000007392.1"/>
    <property type="gene ID" value="ENSPKIG00000023297.1"/>
</dbReference>
<dbReference type="PANTHER" id="PTHR23112:SF0">
    <property type="entry name" value="TRANSMEMBRANE PROTEIN 116"/>
    <property type="match status" value="1"/>
</dbReference>
<keyword evidence="4 5" id="KW-0472">Membrane</keyword>
<proteinExistence type="predicted"/>
<dbReference type="GO" id="GO:0004930">
    <property type="term" value="F:G protein-coupled receptor activity"/>
    <property type="evidence" value="ECO:0007669"/>
    <property type="project" value="TreeGrafter"/>
</dbReference>
<reference evidence="6" key="2">
    <citation type="submission" date="2025-09" db="UniProtKB">
        <authorList>
            <consortium name="Ensembl"/>
        </authorList>
    </citation>
    <scope>IDENTIFICATION</scope>
</reference>
<feature type="transmembrane region" description="Helical" evidence="5">
    <location>
        <begin position="266"/>
        <end position="289"/>
    </location>
</feature>
<feature type="transmembrane region" description="Helical" evidence="5">
    <location>
        <begin position="34"/>
        <end position="56"/>
    </location>
</feature>
<name>A0A3B3QKX4_9TELE</name>
<sequence length="362" mass="40683">MLMRTMQAPLSNDTLQNITLPVEDWTNAYAAVQWIQLIMAILSICGSGSIIVYTTFQNLTGTSEVRPLLFLCLADLLLALSWLVGALLFTQPHTSPCACQNLHTVEQIFYMSSFFYTLNYVWVLYRGLKEKYCRRLNGCPAQFPEGTFGRIMVILSCVVPVLLMIPVFAVSNSDQCFANFSQPYKCLLMHTEALYPASTSSEEPLPCRLIHIYTIAIFLAAFFFTFVGVVVLMGKARSLYCRCISSSGFCGSQQWATLRVLERRMLLYPSAFFFCWAPAIFLAAAILFSPRLLEGGVGVSLYILQAFTSASQGLLNCLVYGWTQRHFRALRRRGMHDVDTQTPLLRAQKKGYAALFPEVSNT</sequence>
<evidence type="ECO:0000256" key="2">
    <source>
        <dbReference type="ARBA" id="ARBA00022692"/>
    </source>
</evidence>
<keyword evidence="7" id="KW-1185">Reference proteome</keyword>
<dbReference type="KEGG" id="pki:111850564"/>
<feature type="transmembrane region" description="Helical" evidence="5">
    <location>
        <begin position="108"/>
        <end position="128"/>
    </location>
</feature>
<evidence type="ECO:0000256" key="1">
    <source>
        <dbReference type="ARBA" id="ARBA00004141"/>
    </source>
</evidence>
<evidence type="ECO:0000313" key="7">
    <source>
        <dbReference type="Proteomes" id="UP000261540"/>
    </source>
</evidence>
<evidence type="ECO:0000256" key="4">
    <source>
        <dbReference type="ARBA" id="ARBA00023136"/>
    </source>
</evidence>
<reference evidence="6" key="1">
    <citation type="submission" date="2025-08" db="UniProtKB">
        <authorList>
            <consortium name="Ensembl"/>
        </authorList>
    </citation>
    <scope>IDENTIFICATION</scope>
</reference>
<feature type="transmembrane region" description="Helical" evidence="5">
    <location>
        <begin position="301"/>
        <end position="323"/>
    </location>
</feature>
<feature type="transmembrane region" description="Helical" evidence="5">
    <location>
        <begin position="210"/>
        <end position="232"/>
    </location>
</feature>
<keyword evidence="2 5" id="KW-0812">Transmembrane</keyword>
<dbReference type="SUPFAM" id="SSF81321">
    <property type="entry name" value="Family A G protein-coupled receptor-like"/>
    <property type="match status" value="1"/>
</dbReference>
<dbReference type="Gene3D" id="1.20.1070.10">
    <property type="entry name" value="Rhodopsin 7-helix transmembrane proteins"/>
    <property type="match status" value="1"/>
</dbReference>
<dbReference type="OrthoDB" id="10070607at2759"/>
<feature type="transmembrane region" description="Helical" evidence="5">
    <location>
        <begin position="148"/>
        <end position="169"/>
    </location>
</feature>
<dbReference type="GeneTree" id="ENSGT00390000003209"/>
<keyword evidence="3 5" id="KW-1133">Transmembrane helix</keyword>
<dbReference type="CTD" id="89894"/>
<protein>
    <submittedName>
        <fullName evidence="6">Transmembrane protein 116</fullName>
    </submittedName>
</protein>
<accession>A0A3B3QKX4</accession>
<evidence type="ECO:0000256" key="5">
    <source>
        <dbReference type="SAM" id="Phobius"/>
    </source>
</evidence>
<feature type="transmembrane region" description="Helical" evidence="5">
    <location>
        <begin position="68"/>
        <end position="88"/>
    </location>
</feature>
<comment type="subcellular location">
    <subcellularLocation>
        <location evidence="1">Membrane</location>
        <topology evidence="1">Multi-pass membrane protein</topology>
    </subcellularLocation>
</comment>
<dbReference type="STRING" id="1676925.ENSPKIP00000007392"/>